<accession>A0A5M6CNP7</accession>
<evidence type="ECO:0000256" key="3">
    <source>
        <dbReference type="ARBA" id="ARBA00022448"/>
    </source>
</evidence>
<dbReference type="Proteomes" id="UP000323632">
    <property type="component" value="Unassembled WGS sequence"/>
</dbReference>
<dbReference type="EMBL" id="VWSH01000001">
    <property type="protein sequence ID" value="KAA5536636.1"/>
    <property type="molecule type" value="Genomic_DNA"/>
</dbReference>
<evidence type="ECO:0000256" key="4">
    <source>
        <dbReference type="ARBA" id="ARBA00022692"/>
    </source>
</evidence>
<dbReference type="Pfam" id="PF16916">
    <property type="entry name" value="ZT_dimer"/>
    <property type="match status" value="1"/>
</dbReference>
<reference evidence="10 11" key="1">
    <citation type="submission" date="2019-09" db="EMBL/GenBank/DDBJ databases">
        <title>Genome sequence and assembly of Taibaiella sp.</title>
        <authorList>
            <person name="Chhetri G."/>
        </authorList>
    </citation>
    <scope>NUCLEOTIDE SEQUENCE [LARGE SCALE GENOMIC DNA]</scope>
    <source>
        <strain evidence="10 11">KVB11</strain>
    </source>
</reference>
<dbReference type="InterPro" id="IPR027470">
    <property type="entry name" value="Cation_efflux_CTD"/>
</dbReference>
<dbReference type="Gene3D" id="1.20.1510.10">
    <property type="entry name" value="Cation efflux protein transmembrane domain"/>
    <property type="match status" value="1"/>
</dbReference>
<evidence type="ECO:0000256" key="6">
    <source>
        <dbReference type="ARBA" id="ARBA00023136"/>
    </source>
</evidence>
<feature type="transmembrane region" description="Helical" evidence="7">
    <location>
        <begin position="109"/>
        <end position="131"/>
    </location>
</feature>
<dbReference type="InterPro" id="IPR050291">
    <property type="entry name" value="CDF_Transporter"/>
</dbReference>
<keyword evidence="6 7" id="KW-0472">Membrane</keyword>
<feature type="transmembrane region" description="Helical" evidence="7">
    <location>
        <begin position="151"/>
        <end position="168"/>
    </location>
</feature>
<proteinExistence type="inferred from homology"/>
<feature type="transmembrane region" description="Helical" evidence="7">
    <location>
        <begin position="12"/>
        <end position="29"/>
    </location>
</feature>
<dbReference type="GO" id="GO:0015341">
    <property type="term" value="F:zinc efflux antiporter activity"/>
    <property type="evidence" value="ECO:0007669"/>
    <property type="project" value="TreeGrafter"/>
</dbReference>
<dbReference type="InterPro" id="IPR027469">
    <property type="entry name" value="Cation_efflux_TMD_sf"/>
</dbReference>
<dbReference type="AlphaFoldDB" id="A0A5M6CNP7"/>
<gene>
    <name evidence="10" type="ORF">F0919_02910</name>
</gene>
<dbReference type="InterPro" id="IPR002524">
    <property type="entry name" value="Cation_efflux"/>
</dbReference>
<dbReference type="SUPFAM" id="SSF161111">
    <property type="entry name" value="Cation efflux protein transmembrane domain-like"/>
    <property type="match status" value="1"/>
</dbReference>
<comment type="subcellular location">
    <subcellularLocation>
        <location evidence="1">Membrane</location>
        <topology evidence="1">Multi-pass membrane protein</topology>
    </subcellularLocation>
</comment>
<sequence>MTTSIKLQRNLAFLAILLFIIKIIAWYWTKSVAVFTDAMESTVNVATGLIGWYSIWLAQKPKDKNHPYGHGKAEFISAAVEGTMIFVAGLIIIYEAATNLAKPKPLQRLDWGLALLALTALINFIVGKYAISHGKKVKSATLEAGGRHLCTDTYSTVGIIIGLILMMITDWAWLDATVAMIFAVIILVTGYRVLRKSLAGIMDEADLALLEELISYLQTNRKPEWTDLHNLRMIQYGSTLHLDGHLTLPWYFTVKEAHHEIESLDHLIRNKFGDAIELFVHVDGCESFSCKICQLENCPVRQHPFEQIIVWNPENVLQNRKHQIE</sequence>
<evidence type="ECO:0000259" key="9">
    <source>
        <dbReference type="Pfam" id="PF16916"/>
    </source>
</evidence>
<dbReference type="RefSeq" id="WP_150031213.1">
    <property type="nucleotide sequence ID" value="NZ_VWSH01000001.1"/>
</dbReference>
<dbReference type="PANTHER" id="PTHR43840:SF15">
    <property type="entry name" value="MITOCHONDRIAL METAL TRANSPORTER 1-RELATED"/>
    <property type="match status" value="1"/>
</dbReference>
<dbReference type="InterPro" id="IPR036837">
    <property type="entry name" value="Cation_efflux_CTD_sf"/>
</dbReference>
<organism evidence="10 11">
    <name type="scientific">Taibaiella lutea</name>
    <dbReference type="NCBI Taxonomy" id="2608001"/>
    <lineage>
        <taxon>Bacteria</taxon>
        <taxon>Pseudomonadati</taxon>
        <taxon>Bacteroidota</taxon>
        <taxon>Chitinophagia</taxon>
        <taxon>Chitinophagales</taxon>
        <taxon>Chitinophagaceae</taxon>
        <taxon>Taibaiella</taxon>
    </lineage>
</organism>
<dbReference type="GO" id="GO:0015086">
    <property type="term" value="F:cadmium ion transmembrane transporter activity"/>
    <property type="evidence" value="ECO:0007669"/>
    <property type="project" value="TreeGrafter"/>
</dbReference>
<evidence type="ECO:0000256" key="2">
    <source>
        <dbReference type="ARBA" id="ARBA00008114"/>
    </source>
</evidence>
<dbReference type="GO" id="GO:0006882">
    <property type="term" value="P:intracellular zinc ion homeostasis"/>
    <property type="evidence" value="ECO:0007669"/>
    <property type="project" value="TreeGrafter"/>
</dbReference>
<comment type="caution">
    <text evidence="10">The sequence shown here is derived from an EMBL/GenBank/DDBJ whole genome shotgun (WGS) entry which is preliminary data.</text>
</comment>
<feature type="transmembrane region" description="Helical" evidence="7">
    <location>
        <begin position="41"/>
        <end position="58"/>
    </location>
</feature>
<evidence type="ECO:0000313" key="11">
    <source>
        <dbReference type="Proteomes" id="UP000323632"/>
    </source>
</evidence>
<evidence type="ECO:0000259" key="8">
    <source>
        <dbReference type="Pfam" id="PF01545"/>
    </source>
</evidence>
<evidence type="ECO:0000256" key="7">
    <source>
        <dbReference type="SAM" id="Phobius"/>
    </source>
</evidence>
<protein>
    <submittedName>
        <fullName evidence="10">Cation transporter</fullName>
    </submittedName>
</protein>
<dbReference type="SUPFAM" id="SSF160240">
    <property type="entry name" value="Cation efflux protein cytoplasmic domain-like"/>
    <property type="match status" value="1"/>
</dbReference>
<keyword evidence="5 7" id="KW-1133">Transmembrane helix</keyword>
<comment type="similarity">
    <text evidence="2">Belongs to the cation diffusion facilitator (CDF) transporter (TC 2.A.4) family.</text>
</comment>
<feature type="transmembrane region" description="Helical" evidence="7">
    <location>
        <begin position="78"/>
        <end position="97"/>
    </location>
</feature>
<evidence type="ECO:0000256" key="5">
    <source>
        <dbReference type="ARBA" id="ARBA00022989"/>
    </source>
</evidence>
<evidence type="ECO:0000256" key="1">
    <source>
        <dbReference type="ARBA" id="ARBA00004141"/>
    </source>
</evidence>
<dbReference type="GO" id="GO:0015093">
    <property type="term" value="F:ferrous iron transmembrane transporter activity"/>
    <property type="evidence" value="ECO:0007669"/>
    <property type="project" value="TreeGrafter"/>
</dbReference>
<dbReference type="InterPro" id="IPR058533">
    <property type="entry name" value="Cation_efflux_TM"/>
</dbReference>
<feature type="transmembrane region" description="Helical" evidence="7">
    <location>
        <begin position="174"/>
        <end position="194"/>
    </location>
</feature>
<dbReference type="GO" id="GO:0005886">
    <property type="term" value="C:plasma membrane"/>
    <property type="evidence" value="ECO:0007669"/>
    <property type="project" value="TreeGrafter"/>
</dbReference>
<dbReference type="PANTHER" id="PTHR43840">
    <property type="entry name" value="MITOCHONDRIAL METAL TRANSPORTER 1-RELATED"/>
    <property type="match status" value="1"/>
</dbReference>
<evidence type="ECO:0000313" key="10">
    <source>
        <dbReference type="EMBL" id="KAA5536636.1"/>
    </source>
</evidence>
<dbReference type="Gene3D" id="3.30.70.1350">
    <property type="entry name" value="Cation efflux protein, cytoplasmic domain"/>
    <property type="match status" value="1"/>
</dbReference>
<feature type="domain" description="Cation efflux protein cytoplasmic" evidence="9">
    <location>
        <begin position="223"/>
        <end position="284"/>
    </location>
</feature>
<keyword evidence="4 7" id="KW-0812">Transmembrane</keyword>
<keyword evidence="11" id="KW-1185">Reference proteome</keyword>
<name>A0A5M6CNP7_9BACT</name>
<dbReference type="NCBIfam" id="TIGR01297">
    <property type="entry name" value="CDF"/>
    <property type="match status" value="1"/>
</dbReference>
<keyword evidence="3" id="KW-0813">Transport</keyword>
<dbReference type="Pfam" id="PF01545">
    <property type="entry name" value="Cation_efflux"/>
    <property type="match status" value="1"/>
</dbReference>
<feature type="domain" description="Cation efflux protein transmembrane" evidence="8">
    <location>
        <begin position="13"/>
        <end position="201"/>
    </location>
</feature>